<dbReference type="InterPro" id="IPR013094">
    <property type="entry name" value="AB_hydrolase_3"/>
</dbReference>
<dbReference type="OrthoDB" id="408631at2759"/>
<dbReference type="SUPFAM" id="SSF53474">
    <property type="entry name" value="alpha/beta-Hydrolases"/>
    <property type="match status" value="1"/>
</dbReference>
<feature type="domain" description="Alpha/beta hydrolase fold-3" evidence="3">
    <location>
        <begin position="744"/>
        <end position="808"/>
    </location>
</feature>
<protein>
    <submittedName>
        <fullName evidence="4">Alpha/beta hydrolase fold domain containing protein</fullName>
    </submittedName>
</protein>
<keyword evidence="1 4" id="KW-0378">Hydrolase</keyword>
<evidence type="ECO:0000259" key="3">
    <source>
        <dbReference type="Pfam" id="PF07859"/>
    </source>
</evidence>
<feature type="compositionally biased region" description="Acidic residues" evidence="2">
    <location>
        <begin position="463"/>
        <end position="474"/>
    </location>
</feature>
<dbReference type="PANTHER" id="PTHR48081:SF8">
    <property type="entry name" value="ALPHA_BETA HYDROLASE FOLD-3 DOMAIN-CONTAINING PROTEIN-RELATED"/>
    <property type="match status" value="1"/>
</dbReference>
<dbReference type="InterPro" id="IPR029058">
    <property type="entry name" value="AB_hydrolase_fold"/>
</dbReference>
<feature type="domain" description="Alpha/beta hydrolase fold-3" evidence="3">
    <location>
        <begin position="219"/>
        <end position="332"/>
    </location>
</feature>
<feature type="compositionally biased region" description="Basic residues" evidence="2">
    <location>
        <begin position="603"/>
        <end position="614"/>
    </location>
</feature>
<dbReference type="AlphaFoldDB" id="L8GZ80"/>
<evidence type="ECO:0000256" key="1">
    <source>
        <dbReference type="ARBA" id="ARBA00022801"/>
    </source>
</evidence>
<feature type="compositionally biased region" description="Basic and acidic residues" evidence="2">
    <location>
        <begin position="421"/>
        <end position="436"/>
    </location>
</feature>
<organism evidence="4 5">
    <name type="scientific">Acanthamoeba castellanii (strain ATCC 30010 / Neff)</name>
    <dbReference type="NCBI Taxonomy" id="1257118"/>
    <lineage>
        <taxon>Eukaryota</taxon>
        <taxon>Amoebozoa</taxon>
        <taxon>Discosea</taxon>
        <taxon>Longamoebia</taxon>
        <taxon>Centramoebida</taxon>
        <taxon>Acanthamoebidae</taxon>
        <taxon>Acanthamoeba</taxon>
    </lineage>
</organism>
<dbReference type="STRING" id="1257118.L8GZ80"/>
<feature type="compositionally biased region" description="Polar residues" evidence="2">
    <location>
        <begin position="615"/>
        <end position="641"/>
    </location>
</feature>
<dbReference type="VEuPathDB" id="AmoebaDB:ACA1_248580"/>
<dbReference type="InterPro" id="IPR050300">
    <property type="entry name" value="GDXG_lipolytic_enzyme"/>
</dbReference>
<sequence length="863" mass="96606">MELLLERAKKQGKAKKRSFLRKHIVQLGGHAVASVSRTVVHRATKGPIFPNFSVRNELFYQLMLELMDKHYLLSWQEWRHLMPMQPIPRWHLRRTKVVLKNGLKTEFITYVPRRRHLRNKKHNNKKNKHTDSDDNHSATGSNRESDMFYGDAEDFDDSQGVGPNSSGHKLDPAKAPGNTTTTNNHNHGSSATVTGQIVNGAAEGNHRGVKDIGLDTPTIIYFHGGGFCFGSVPVYRRWLWTFSRKLGGIRFFAVDYSLAPEAPFPIALKQALDSYLWLTDPDGGGTNVIMGGDSAGGNLVGALLMLIRQMRLEKELKIMHGTNTNSKTHTSIKKTKTERPIRPAVEIDAEPIQAMAKGKGKGKEVNEPEQIVDETSKQEQERLQDEGELEFDDEDEEEAEKERQLHRQLGVRRQSMADFKSSAERARQRVTKEKQAKHNRKASSAEGRRVKRKEKVDTPSQTTDDDEAALEDGDDVNRGALEGLDGGDETASMPTLKAIGFDMELLRRHRIPFELDEDQAGKYPSMPLAAMQISPWIDVSENSSVHSPESWGQMKFRPYNISVRFALAYLGLEATDPPAAKKKEKQTRREWNGIVKLFHQRRQRRLQSKSKKQHCSAQATVAVPQSSAIAPQQPTNGQAQQPPAIYIDDDEPAAELLTPTQIWRDRLRRSNSVLSSTNLLAKSAARSAAEVAECQIAIGEKRYEEGPVEVEADDHNADAGAEGRLVGPTNAAEAMRQKRHQQEPDTFDICSPYISPVYGDMRGFPPLLISAGDVEPLLGDIMRYYHKAVDAGIEAEMDLGKNMNHDYQFFFSAVAMSDPEIPRFWGVARSWVHRQLQREIQTSAPTTATSAPVPSPAGAHKHA</sequence>
<dbReference type="Pfam" id="PF07859">
    <property type="entry name" value="Abhydrolase_3"/>
    <property type="match status" value="2"/>
</dbReference>
<dbReference type="PANTHER" id="PTHR48081">
    <property type="entry name" value="AB HYDROLASE SUPERFAMILY PROTEIN C4A8.06C"/>
    <property type="match status" value="1"/>
</dbReference>
<name>L8GZ80_ACACF</name>
<dbReference type="GeneID" id="14918571"/>
<evidence type="ECO:0000256" key="2">
    <source>
        <dbReference type="SAM" id="MobiDB-lite"/>
    </source>
</evidence>
<dbReference type="EMBL" id="KB007971">
    <property type="protein sequence ID" value="ELR17843.1"/>
    <property type="molecule type" value="Genomic_DNA"/>
</dbReference>
<dbReference type="Gene3D" id="3.40.50.1820">
    <property type="entry name" value="alpha/beta hydrolase"/>
    <property type="match status" value="2"/>
</dbReference>
<keyword evidence="5" id="KW-1185">Reference proteome</keyword>
<feature type="compositionally biased region" description="Basic and acidic residues" evidence="2">
    <location>
        <begin position="374"/>
        <end position="385"/>
    </location>
</feature>
<proteinExistence type="predicted"/>
<evidence type="ECO:0000313" key="4">
    <source>
        <dbReference type="EMBL" id="ELR17843.1"/>
    </source>
</evidence>
<feature type="compositionally biased region" description="Low complexity" evidence="2">
    <location>
        <begin position="178"/>
        <end position="187"/>
    </location>
</feature>
<feature type="region of interest" description="Disordered" evidence="2">
    <location>
        <begin position="158"/>
        <end position="192"/>
    </location>
</feature>
<accession>L8GZ80</accession>
<feature type="region of interest" description="Disordered" evidence="2">
    <location>
        <begin position="322"/>
        <end position="492"/>
    </location>
</feature>
<dbReference type="KEGG" id="acan:ACA1_248580"/>
<dbReference type="Proteomes" id="UP000011083">
    <property type="component" value="Unassembled WGS sequence"/>
</dbReference>
<gene>
    <name evidence="4" type="ORF">ACA1_248580</name>
</gene>
<dbReference type="GO" id="GO:0016787">
    <property type="term" value="F:hydrolase activity"/>
    <property type="evidence" value="ECO:0007669"/>
    <property type="project" value="UniProtKB-KW"/>
</dbReference>
<feature type="compositionally biased region" description="Acidic residues" evidence="2">
    <location>
        <begin position="386"/>
        <end position="399"/>
    </location>
</feature>
<feature type="region of interest" description="Disordered" evidence="2">
    <location>
        <begin position="841"/>
        <end position="863"/>
    </location>
</feature>
<reference evidence="4 5" key="1">
    <citation type="journal article" date="2013" name="Genome Biol.">
        <title>Genome of Acanthamoeba castellanii highlights extensive lateral gene transfer and early evolution of tyrosine kinase signaling.</title>
        <authorList>
            <person name="Clarke M."/>
            <person name="Lohan A.J."/>
            <person name="Liu B."/>
            <person name="Lagkouvardos I."/>
            <person name="Roy S."/>
            <person name="Zafar N."/>
            <person name="Bertelli C."/>
            <person name="Schilde C."/>
            <person name="Kianianmomeni A."/>
            <person name="Burglin T.R."/>
            <person name="Frech C."/>
            <person name="Turcotte B."/>
            <person name="Kopec K.O."/>
            <person name="Synnott J.M."/>
            <person name="Choo C."/>
            <person name="Paponov I."/>
            <person name="Finkler A."/>
            <person name="Soon Heng Tan C."/>
            <person name="Hutchins A.P."/>
            <person name="Weinmeier T."/>
            <person name="Rattei T."/>
            <person name="Chu J.S."/>
            <person name="Gimenez G."/>
            <person name="Irimia M."/>
            <person name="Rigden D.J."/>
            <person name="Fitzpatrick D.A."/>
            <person name="Lorenzo-Morales J."/>
            <person name="Bateman A."/>
            <person name="Chiu C.H."/>
            <person name="Tang P."/>
            <person name="Hegemann P."/>
            <person name="Fromm H."/>
            <person name="Raoult D."/>
            <person name="Greub G."/>
            <person name="Miranda-Saavedra D."/>
            <person name="Chen N."/>
            <person name="Nash P."/>
            <person name="Ginger M.L."/>
            <person name="Horn M."/>
            <person name="Schaap P."/>
            <person name="Caler L."/>
            <person name="Loftus B."/>
        </authorList>
    </citation>
    <scope>NUCLEOTIDE SEQUENCE [LARGE SCALE GENOMIC DNA]</scope>
    <source>
        <strain evidence="4 5">Neff</strain>
    </source>
</reference>
<evidence type="ECO:0000313" key="5">
    <source>
        <dbReference type="Proteomes" id="UP000011083"/>
    </source>
</evidence>
<feature type="region of interest" description="Disordered" evidence="2">
    <location>
        <begin position="110"/>
        <end position="145"/>
    </location>
</feature>
<feature type="region of interest" description="Disordered" evidence="2">
    <location>
        <begin position="603"/>
        <end position="641"/>
    </location>
</feature>
<dbReference type="RefSeq" id="XP_004339856.1">
    <property type="nucleotide sequence ID" value="XM_004339808.1"/>
</dbReference>
<feature type="compositionally biased region" description="Low complexity" evidence="2">
    <location>
        <begin position="842"/>
        <end position="852"/>
    </location>
</feature>
<feature type="compositionally biased region" description="Basic residues" evidence="2">
    <location>
        <begin position="112"/>
        <end position="128"/>
    </location>
</feature>